<accession>A0A8R2FD06</accession>
<dbReference type="GO" id="GO:0005886">
    <property type="term" value="C:plasma membrane"/>
    <property type="evidence" value="ECO:0007669"/>
    <property type="project" value="TreeGrafter"/>
</dbReference>
<dbReference type="AlphaFoldDB" id="A0A8R2FD06"/>
<evidence type="ECO:0000256" key="7">
    <source>
        <dbReference type="ARBA" id="ARBA00023157"/>
    </source>
</evidence>
<evidence type="ECO:0000256" key="5">
    <source>
        <dbReference type="ARBA" id="ARBA00022989"/>
    </source>
</evidence>
<proteinExistence type="predicted"/>
<dbReference type="InterPro" id="IPR023415">
    <property type="entry name" value="LDLR_class-A_CS"/>
</dbReference>
<evidence type="ECO:0000256" key="9">
    <source>
        <dbReference type="SAM" id="SignalP"/>
    </source>
</evidence>
<dbReference type="OrthoDB" id="8831087at2759"/>
<dbReference type="SMART" id="SM00192">
    <property type="entry name" value="LDLa"/>
    <property type="match status" value="4"/>
</dbReference>
<dbReference type="PROSITE" id="PS01209">
    <property type="entry name" value="LDLRA_1"/>
    <property type="match status" value="2"/>
</dbReference>
<dbReference type="GO" id="GO:0012505">
    <property type="term" value="C:endomembrane system"/>
    <property type="evidence" value="ECO:0007669"/>
    <property type="project" value="UniProtKB-SubCell"/>
</dbReference>
<evidence type="ECO:0000256" key="2">
    <source>
        <dbReference type="ARBA" id="ARBA00004308"/>
    </source>
</evidence>
<dbReference type="KEGG" id="api:103311148"/>
<evidence type="ECO:0000313" key="10">
    <source>
        <dbReference type="EnsemblMetazoa" id="XP_008188941.1"/>
    </source>
</evidence>
<dbReference type="Pfam" id="PF00057">
    <property type="entry name" value="Ldl_recept_a"/>
    <property type="match status" value="4"/>
</dbReference>
<dbReference type="Gene3D" id="4.10.400.10">
    <property type="entry name" value="Low-density Lipoprotein Receptor"/>
    <property type="match status" value="4"/>
</dbReference>
<feature type="disulfide bond" evidence="8">
    <location>
        <begin position="379"/>
        <end position="394"/>
    </location>
</feature>
<dbReference type="GeneID" id="103311148"/>
<dbReference type="InterPro" id="IPR036055">
    <property type="entry name" value="LDL_receptor-like_sf"/>
</dbReference>
<dbReference type="InterPro" id="IPR050685">
    <property type="entry name" value="LDLR"/>
</dbReference>
<keyword evidence="9" id="KW-0732">Signal</keyword>
<dbReference type="PANTHER" id="PTHR24270">
    <property type="entry name" value="LOW-DENSITY LIPOPROTEIN RECEPTOR-RELATED"/>
    <property type="match status" value="1"/>
</dbReference>
<feature type="chain" id="PRO_5035783697" evidence="9">
    <location>
        <begin position="25"/>
        <end position="589"/>
    </location>
</feature>
<evidence type="ECO:0000256" key="8">
    <source>
        <dbReference type="PROSITE-ProRule" id="PRU00124"/>
    </source>
</evidence>
<dbReference type="EnsemblMetazoa" id="XM_008190719.3">
    <property type="protein sequence ID" value="XP_008188941.1"/>
    <property type="gene ID" value="LOC103311148"/>
</dbReference>
<dbReference type="RefSeq" id="XP_008188941.1">
    <property type="nucleotide sequence ID" value="XM_008190719.2"/>
</dbReference>
<keyword evidence="6" id="KW-0472">Membrane</keyword>
<evidence type="ECO:0000313" key="11">
    <source>
        <dbReference type="Proteomes" id="UP000007819"/>
    </source>
</evidence>
<keyword evidence="3" id="KW-0812">Transmembrane</keyword>
<dbReference type="PRINTS" id="PR00261">
    <property type="entry name" value="LDLRECEPTOR"/>
</dbReference>
<dbReference type="SUPFAM" id="SSF57424">
    <property type="entry name" value="LDL receptor-like module"/>
    <property type="match status" value="4"/>
</dbReference>
<feature type="signal peptide" evidence="9">
    <location>
        <begin position="1"/>
        <end position="24"/>
    </location>
</feature>
<feature type="disulfide bond" evidence="8">
    <location>
        <begin position="505"/>
        <end position="520"/>
    </location>
</feature>
<sequence>MSVRAWSVAVAMALMLMMAVNTIAAKTVVTTAMALMTTTTAIFGAVTLDSVAVRLGLPEGRGLSGVCLYRNGPDKRRHVMFKSVASARKKYGGGGDYMVAGDLAADRVYEGTFARLVDGDQVARFECNGGRRFEVATPFVVPESDLDTILAVKESMEQRFGAQPSRRDPHRSVTAEHMSVTLRGLRPSFAETGIDATAAITVDVFQLYKKPPPAASDTWDTAAKQVGGVRYSAYPYARYALRYPVSDLVLADLPPDQMLAVKFRRSAVTAAVPVQQHQADLHANRTENAIFIYTGGLYPRGTANLTNMLDERSAGSGGKYTDEADVDAAATSYQMDAKQAHSDSYDIIKNTVKCFTDGMVYNGYPCRNSDVCIPLGWLCDSQKDCIEGDDEYNCYNTVDTNGGESTNSLYNNNDNWYYSRGTCKKFEFRCRSRRMSVCLPNSWLCDGRVDCDDGWDENEFNCGRTYGGLRPGFGDFNAREDQTCINKNNFKCWQGTGCVGLRAVCDGIKDCADGSDERVCDNWSSQCNQFTEFRCLNKFNTYNARSCIPRQWVCDLQDDCPHGEDETVTSCLGMDHPTFNGLETDIEDF</sequence>
<keyword evidence="4" id="KW-0677">Repeat</keyword>
<evidence type="ECO:0000256" key="3">
    <source>
        <dbReference type="ARBA" id="ARBA00022692"/>
    </source>
</evidence>
<dbReference type="Proteomes" id="UP000007819">
    <property type="component" value="Chromosome A2"/>
</dbReference>
<evidence type="ECO:0000256" key="6">
    <source>
        <dbReference type="ARBA" id="ARBA00023136"/>
    </source>
</evidence>
<keyword evidence="11" id="KW-1185">Reference proteome</keyword>
<protein>
    <submittedName>
        <fullName evidence="10">Uncharacterized protein</fullName>
    </submittedName>
</protein>
<dbReference type="GO" id="GO:0016192">
    <property type="term" value="P:vesicle-mediated transport"/>
    <property type="evidence" value="ECO:0007669"/>
    <property type="project" value="UniProtKB-ARBA"/>
</dbReference>
<comment type="subcellular location">
    <subcellularLocation>
        <location evidence="2">Endomembrane system</location>
    </subcellularLocation>
    <subcellularLocation>
        <location evidence="1">Membrane</location>
        <topology evidence="1">Single-pass membrane protein</topology>
    </subcellularLocation>
</comment>
<reference evidence="10" key="2">
    <citation type="submission" date="2022-06" db="UniProtKB">
        <authorList>
            <consortium name="EnsemblMetazoa"/>
        </authorList>
    </citation>
    <scope>IDENTIFICATION</scope>
</reference>
<keyword evidence="7 8" id="KW-1015">Disulfide bond</keyword>
<name>A0A8R2FD06_ACYPI</name>
<reference evidence="11" key="1">
    <citation type="submission" date="2010-06" db="EMBL/GenBank/DDBJ databases">
        <authorList>
            <person name="Jiang H."/>
            <person name="Abraham K."/>
            <person name="Ali S."/>
            <person name="Alsbrooks S.L."/>
            <person name="Anim B.N."/>
            <person name="Anosike U.S."/>
            <person name="Attaway T."/>
            <person name="Bandaranaike D.P."/>
            <person name="Battles P.K."/>
            <person name="Bell S.N."/>
            <person name="Bell A.V."/>
            <person name="Beltran B."/>
            <person name="Bickham C."/>
            <person name="Bustamante Y."/>
            <person name="Caleb T."/>
            <person name="Canada A."/>
            <person name="Cardenas V."/>
            <person name="Carter K."/>
            <person name="Chacko J."/>
            <person name="Chandrabose M.N."/>
            <person name="Chavez D."/>
            <person name="Chavez A."/>
            <person name="Chen L."/>
            <person name="Chu H.-S."/>
            <person name="Claassen K.J."/>
            <person name="Cockrell R."/>
            <person name="Collins M."/>
            <person name="Cooper J.A."/>
            <person name="Cree A."/>
            <person name="Curry S.M."/>
            <person name="Da Y."/>
            <person name="Dao M.D."/>
            <person name="Das B."/>
            <person name="Davila M.-L."/>
            <person name="Davy-Carroll L."/>
            <person name="Denson S."/>
            <person name="Dinh H."/>
            <person name="Ebong V.E."/>
            <person name="Edwards J.R."/>
            <person name="Egan A."/>
            <person name="El-Daye J."/>
            <person name="Escobedo L."/>
            <person name="Fernandez S."/>
            <person name="Fernando P.R."/>
            <person name="Flagg N."/>
            <person name="Forbes L.D."/>
            <person name="Fowler R.G."/>
            <person name="Fu Q."/>
            <person name="Gabisi R.A."/>
            <person name="Ganer J."/>
            <person name="Garbino Pronczuk A."/>
            <person name="Garcia R.M."/>
            <person name="Garner T."/>
            <person name="Garrett T.E."/>
            <person name="Gonzalez D.A."/>
            <person name="Hamid H."/>
            <person name="Hawkins E.S."/>
            <person name="Hirani K."/>
            <person name="Hogues M.E."/>
            <person name="Hollins B."/>
            <person name="Hsiao C.-H."/>
            <person name="Jabil R."/>
            <person name="James M.L."/>
            <person name="Jhangiani S.N."/>
            <person name="Johnson B."/>
            <person name="Johnson Q."/>
            <person name="Joshi V."/>
            <person name="Kalu J.B."/>
            <person name="Kam C."/>
            <person name="Kashfia A."/>
            <person name="Keebler J."/>
            <person name="Kisamo H."/>
            <person name="Kovar C.L."/>
            <person name="Lago L.A."/>
            <person name="Lai C.-Y."/>
            <person name="Laidlaw J."/>
            <person name="Lara F."/>
            <person name="Le T.-K."/>
            <person name="Lee S.L."/>
            <person name="Legall F.H."/>
            <person name="Lemon S.J."/>
            <person name="Lewis L.R."/>
            <person name="Li B."/>
            <person name="Liu Y."/>
            <person name="Liu Y.-S."/>
            <person name="Lopez J."/>
            <person name="Lozado R.J."/>
            <person name="Lu J."/>
            <person name="Madu R.C."/>
            <person name="Maheshwari M."/>
            <person name="Maheshwari R."/>
            <person name="Malloy K."/>
            <person name="Martinez E."/>
            <person name="Mathew T."/>
            <person name="Mercado I.C."/>
            <person name="Mercado C."/>
            <person name="Meyer B."/>
            <person name="Montgomery K."/>
            <person name="Morgan M.B."/>
            <person name="Munidasa M."/>
            <person name="Nazareth L.V."/>
            <person name="Nelson J."/>
            <person name="Ng B.M."/>
            <person name="Nguyen N.B."/>
            <person name="Nguyen P.Q."/>
            <person name="Nguyen T."/>
            <person name="Obregon M."/>
            <person name="Okwuonu G.O."/>
            <person name="Onwere C.G."/>
            <person name="Orozco G."/>
            <person name="Parra A."/>
            <person name="Patel S."/>
            <person name="Patil S."/>
            <person name="Perez A."/>
            <person name="Perez Y."/>
            <person name="Pham C."/>
            <person name="Primus E.L."/>
            <person name="Pu L.-L."/>
            <person name="Puazo M."/>
            <person name="Qin X."/>
            <person name="Quiroz J.B."/>
            <person name="Reese J."/>
            <person name="Richards S."/>
            <person name="Rives C.M."/>
            <person name="Robberts R."/>
            <person name="Ruiz S.J."/>
            <person name="Ruiz M.J."/>
            <person name="Santibanez J."/>
            <person name="Schneider B.W."/>
            <person name="Sisson I."/>
            <person name="Smith M."/>
            <person name="Sodergren E."/>
            <person name="Song X.-Z."/>
            <person name="Song B.B."/>
            <person name="Summersgill H."/>
            <person name="Thelus R."/>
            <person name="Thornton R.D."/>
            <person name="Trejos Z.Y."/>
            <person name="Usmani K."/>
            <person name="Vattathil S."/>
            <person name="Villasana D."/>
            <person name="Walker D.L."/>
            <person name="Wang S."/>
            <person name="Wang K."/>
            <person name="White C.S."/>
            <person name="Williams A.C."/>
            <person name="Williamson J."/>
            <person name="Wilson K."/>
            <person name="Woghiren I.O."/>
            <person name="Woodworth J.R."/>
            <person name="Worley K.C."/>
            <person name="Wright R.A."/>
            <person name="Wu W."/>
            <person name="Young L."/>
            <person name="Zhang L."/>
            <person name="Zhang J."/>
            <person name="Zhu Y."/>
            <person name="Muzny D.M."/>
            <person name="Weinstock G."/>
            <person name="Gibbs R.A."/>
        </authorList>
    </citation>
    <scope>NUCLEOTIDE SEQUENCE [LARGE SCALE GENOMIC DNA]</scope>
    <source>
        <strain evidence="11">LSR1</strain>
    </source>
</reference>
<keyword evidence="5" id="KW-1133">Transmembrane helix</keyword>
<dbReference type="InterPro" id="IPR002172">
    <property type="entry name" value="LDrepeatLR_classA_rpt"/>
</dbReference>
<dbReference type="PROSITE" id="PS50068">
    <property type="entry name" value="LDLRA_2"/>
    <property type="match status" value="4"/>
</dbReference>
<dbReference type="CDD" id="cd00112">
    <property type="entry name" value="LDLa"/>
    <property type="match status" value="4"/>
</dbReference>
<evidence type="ECO:0000256" key="1">
    <source>
        <dbReference type="ARBA" id="ARBA00004167"/>
    </source>
</evidence>
<organism evidence="10 11">
    <name type="scientific">Acyrthosiphon pisum</name>
    <name type="common">Pea aphid</name>
    <dbReference type="NCBI Taxonomy" id="7029"/>
    <lineage>
        <taxon>Eukaryota</taxon>
        <taxon>Metazoa</taxon>
        <taxon>Ecdysozoa</taxon>
        <taxon>Arthropoda</taxon>
        <taxon>Hexapoda</taxon>
        <taxon>Insecta</taxon>
        <taxon>Pterygota</taxon>
        <taxon>Neoptera</taxon>
        <taxon>Paraneoptera</taxon>
        <taxon>Hemiptera</taxon>
        <taxon>Sternorrhyncha</taxon>
        <taxon>Aphidomorpha</taxon>
        <taxon>Aphidoidea</taxon>
        <taxon>Aphididae</taxon>
        <taxon>Macrosiphini</taxon>
        <taxon>Acyrthosiphon</taxon>
    </lineage>
</organism>
<comment type="caution">
    <text evidence="8">Lacks conserved residue(s) required for the propagation of feature annotation.</text>
</comment>
<evidence type="ECO:0000256" key="4">
    <source>
        <dbReference type="ARBA" id="ARBA00022737"/>
    </source>
</evidence>